<evidence type="ECO:0000313" key="3">
    <source>
        <dbReference type="Proteomes" id="UP000663828"/>
    </source>
</evidence>
<name>A0A816DW41_ADIRI</name>
<dbReference type="OrthoDB" id="9983043at2759"/>
<dbReference type="EMBL" id="CAJNOR010009402">
    <property type="protein sequence ID" value="CAF1644272.1"/>
    <property type="molecule type" value="Genomic_DNA"/>
</dbReference>
<organism evidence="2 3">
    <name type="scientific">Adineta ricciae</name>
    <name type="common">Rotifer</name>
    <dbReference type="NCBI Taxonomy" id="249248"/>
    <lineage>
        <taxon>Eukaryota</taxon>
        <taxon>Metazoa</taxon>
        <taxon>Spiralia</taxon>
        <taxon>Gnathifera</taxon>
        <taxon>Rotifera</taxon>
        <taxon>Eurotatoria</taxon>
        <taxon>Bdelloidea</taxon>
        <taxon>Adinetida</taxon>
        <taxon>Adinetidae</taxon>
        <taxon>Adineta</taxon>
    </lineage>
</organism>
<evidence type="ECO:0000313" key="1">
    <source>
        <dbReference type="EMBL" id="CAF1414246.1"/>
    </source>
</evidence>
<dbReference type="Proteomes" id="UP000663828">
    <property type="component" value="Unassembled WGS sequence"/>
</dbReference>
<dbReference type="AlphaFoldDB" id="A0A816DW41"/>
<evidence type="ECO:0000313" key="2">
    <source>
        <dbReference type="EMBL" id="CAF1644272.1"/>
    </source>
</evidence>
<reference evidence="2" key="1">
    <citation type="submission" date="2021-02" db="EMBL/GenBank/DDBJ databases">
        <authorList>
            <person name="Nowell W R."/>
        </authorList>
    </citation>
    <scope>NUCLEOTIDE SEQUENCE</scope>
</reference>
<dbReference type="Gene3D" id="1.10.472.10">
    <property type="entry name" value="Cyclin-like"/>
    <property type="match status" value="2"/>
</dbReference>
<protein>
    <submittedName>
        <fullName evidence="2">Uncharacterized protein</fullName>
    </submittedName>
</protein>
<accession>A0A816DW41</accession>
<dbReference type="EMBL" id="CAJNOJ010000354">
    <property type="protein sequence ID" value="CAF1414246.1"/>
    <property type="molecule type" value="Genomic_DNA"/>
</dbReference>
<dbReference type="Proteomes" id="UP000663852">
    <property type="component" value="Unassembled WGS sequence"/>
</dbReference>
<sequence>MTSTPISCTSDYYSSSDIDYEDNDFDFDVVKAAPSKHCSIDETNFTIRNFAEHHDDFQSSSKISSTIKVQQSIRLFELTEKFRLNKEVFIRANAILTKYLLVTSTDDIDESILVACLSLSTKLSQHSSPRTFCDNIRISDENTICNTLDWDIDATTPINYIETILVHIIDPSIRHQLREIANELIVLCLTNVRCVDLSNISLGIGCLLMGSELLQCGELIPKEIFAFDQGKHALFETSLIYIRQVLIQILNR</sequence>
<dbReference type="SUPFAM" id="SSF47954">
    <property type="entry name" value="Cyclin-like"/>
    <property type="match status" value="1"/>
</dbReference>
<comment type="caution">
    <text evidence="2">The sequence shown here is derived from an EMBL/GenBank/DDBJ whole genome shotgun (WGS) entry which is preliminary data.</text>
</comment>
<gene>
    <name evidence="1" type="ORF">EDS130_LOCUS36967</name>
    <name evidence="2" type="ORF">XAT740_LOCUS53861</name>
</gene>
<keyword evidence="3" id="KW-1185">Reference proteome</keyword>
<dbReference type="InterPro" id="IPR036915">
    <property type="entry name" value="Cyclin-like_sf"/>
</dbReference>
<proteinExistence type="predicted"/>